<dbReference type="SMART" id="SM00898">
    <property type="entry name" value="Fapy_DNA_glyco"/>
    <property type="match status" value="1"/>
</dbReference>
<evidence type="ECO:0000256" key="6">
    <source>
        <dbReference type="ARBA" id="ARBA00022801"/>
    </source>
</evidence>
<dbReference type="SMART" id="SM01232">
    <property type="entry name" value="H2TH"/>
    <property type="match status" value="1"/>
</dbReference>
<organism evidence="16 17">
    <name type="scientific">Clavibacter phaseoli</name>
    <dbReference type="NCBI Taxonomy" id="1734031"/>
    <lineage>
        <taxon>Bacteria</taxon>
        <taxon>Bacillati</taxon>
        <taxon>Actinomycetota</taxon>
        <taxon>Actinomycetes</taxon>
        <taxon>Micrococcales</taxon>
        <taxon>Microbacteriaceae</taxon>
        <taxon>Clavibacter</taxon>
    </lineage>
</organism>
<dbReference type="Gene3D" id="3.20.190.10">
    <property type="entry name" value="MutM-like, N-terminal"/>
    <property type="match status" value="1"/>
</dbReference>
<dbReference type="InterPro" id="IPR035937">
    <property type="entry name" value="FPG_N"/>
</dbReference>
<keyword evidence="10" id="KW-0456">Lyase</keyword>
<keyword evidence="9" id="KW-0234">DNA repair</keyword>
<evidence type="ECO:0000313" key="16">
    <source>
        <dbReference type="EMBL" id="MBF4631371.1"/>
    </source>
</evidence>
<evidence type="ECO:0000256" key="1">
    <source>
        <dbReference type="ARBA" id="ARBA00009409"/>
    </source>
</evidence>
<evidence type="ECO:0000259" key="14">
    <source>
        <dbReference type="PROSITE" id="PS51066"/>
    </source>
</evidence>
<comment type="similarity">
    <text evidence="1">Belongs to the FPG family.</text>
</comment>
<evidence type="ECO:0000256" key="13">
    <source>
        <dbReference type="PROSITE-ProRule" id="PRU00391"/>
    </source>
</evidence>
<dbReference type="SUPFAM" id="SSF57716">
    <property type="entry name" value="Glucocorticoid receptor-like (DNA-binding domain)"/>
    <property type="match status" value="1"/>
</dbReference>
<keyword evidence="3" id="KW-0479">Metal-binding</keyword>
<keyword evidence="12" id="KW-0326">Glycosidase</keyword>
<evidence type="ECO:0000256" key="12">
    <source>
        <dbReference type="ARBA" id="ARBA00023295"/>
    </source>
</evidence>
<gene>
    <name evidence="16" type="ORF">ITJ42_09100</name>
</gene>
<dbReference type="InterPro" id="IPR010979">
    <property type="entry name" value="Ribosomal_uS13-like_H2TH"/>
</dbReference>
<dbReference type="SUPFAM" id="SSF81624">
    <property type="entry name" value="N-terminal domain of MutM-like DNA repair proteins"/>
    <property type="match status" value="1"/>
</dbReference>
<dbReference type="GO" id="GO:0008270">
    <property type="term" value="F:zinc ion binding"/>
    <property type="evidence" value="ECO:0007669"/>
    <property type="project" value="UniProtKB-KW"/>
</dbReference>
<keyword evidence="7" id="KW-0862">Zinc</keyword>
<dbReference type="GO" id="GO:0006284">
    <property type="term" value="P:base-excision repair"/>
    <property type="evidence" value="ECO:0007669"/>
    <property type="project" value="InterPro"/>
</dbReference>
<dbReference type="PANTHER" id="PTHR42697:SF1">
    <property type="entry name" value="ENDONUCLEASE 8"/>
    <property type="match status" value="1"/>
</dbReference>
<dbReference type="PROSITE" id="PS51068">
    <property type="entry name" value="FPG_CAT"/>
    <property type="match status" value="1"/>
</dbReference>
<dbReference type="RefSeq" id="WP_194675170.1">
    <property type="nucleotide sequence ID" value="NZ_JADKRP010000001.1"/>
</dbReference>
<dbReference type="SUPFAM" id="SSF46946">
    <property type="entry name" value="S13-like H2TH domain"/>
    <property type="match status" value="1"/>
</dbReference>
<dbReference type="GO" id="GO:0000703">
    <property type="term" value="F:oxidized pyrimidine nucleobase lesion DNA N-glycosylase activity"/>
    <property type="evidence" value="ECO:0007669"/>
    <property type="project" value="TreeGrafter"/>
</dbReference>
<evidence type="ECO:0000256" key="10">
    <source>
        <dbReference type="ARBA" id="ARBA00023239"/>
    </source>
</evidence>
<dbReference type="GO" id="GO:0003684">
    <property type="term" value="F:damaged DNA binding"/>
    <property type="evidence" value="ECO:0007669"/>
    <property type="project" value="InterPro"/>
</dbReference>
<protein>
    <recommendedName>
        <fullName evidence="2">DNA-(apurinic or apyrimidinic site) lyase</fullName>
        <ecNumber evidence="2">4.2.99.18</ecNumber>
    </recommendedName>
</protein>
<dbReference type="Gene3D" id="1.10.8.50">
    <property type="match status" value="1"/>
</dbReference>
<comment type="caution">
    <text evidence="16">The sequence shown here is derived from an EMBL/GenBank/DDBJ whole genome shotgun (WGS) entry which is preliminary data.</text>
</comment>
<feature type="domain" description="Formamidopyrimidine-DNA glycosylase catalytic" evidence="15">
    <location>
        <begin position="2"/>
        <end position="103"/>
    </location>
</feature>
<evidence type="ECO:0000256" key="8">
    <source>
        <dbReference type="ARBA" id="ARBA00023125"/>
    </source>
</evidence>
<dbReference type="InterPro" id="IPR012319">
    <property type="entry name" value="FPG_cat"/>
</dbReference>
<dbReference type="Proteomes" id="UP000634579">
    <property type="component" value="Unassembled WGS sequence"/>
</dbReference>
<reference evidence="16 17" key="1">
    <citation type="submission" date="2020-10" db="EMBL/GenBank/DDBJ databases">
        <title>Draft genome sequences of plant-associated actinobacteria.</title>
        <authorList>
            <person name="Tarlachkov S.V."/>
            <person name="Starodumova I.P."/>
            <person name="Dorofeeva L.V."/>
            <person name="Prisyazhnaya N.V."/>
            <person name="Roubtsova T.V."/>
            <person name="Chizhov V.N."/>
            <person name="Nadler S.A."/>
            <person name="Subbotin S.A."/>
            <person name="Evtushenko L.I."/>
        </authorList>
    </citation>
    <scope>NUCLEOTIDE SEQUENCE [LARGE SCALE GENOMIC DNA]</scope>
    <source>
        <strain evidence="16 17">VKM Ac-2886</strain>
    </source>
</reference>
<dbReference type="Pfam" id="PF06831">
    <property type="entry name" value="H2TH"/>
    <property type="match status" value="1"/>
</dbReference>
<keyword evidence="4" id="KW-0227">DNA damage</keyword>
<evidence type="ECO:0000256" key="9">
    <source>
        <dbReference type="ARBA" id="ARBA00023204"/>
    </source>
</evidence>
<dbReference type="InterPro" id="IPR044090">
    <property type="entry name" value="Nei2_N"/>
</dbReference>
<dbReference type="Pfam" id="PF01149">
    <property type="entry name" value="Fapy_DNA_glyco"/>
    <property type="match status" value="1"/>
</dbReference>
<proteinExistence type="inferred from homology"/>
<keyword evidence="8" id="KW-0238">DNA-binding</keyword>
<evidence type="ECO:0000259" key="15">
    <source>
        <dbReference type="PROSITE" id="PS51068"/>
    </source>
</evidence>
<keyword evidence="5 13" id="KW-0863">Zinc-finger</keyword>
<evidence type="ECO:0000256" key="2">
    <source>
        <dbReference type="ARBA" id="ARBA00012720"/>
    </source>
</evidence>
<accession>A0A8I0S9G2</accession>
<dbReference type="GO" id="GO:0140078">
    <property type="term" value="F:class I DNA-(apurinic or apyrimidinic site) endonuclease activity"/>
    <property type="evidence" value="ECO:0007669"/>
    <property type="project" value="UniProtKB-EC"/>
</dbReference>
<evidence type="ECO:0000256" key="11">
    <source>
        <dbReference type="ARBA" id="ARBA00023268"/>
    </source>
</evidence>
<dbReference type="PROSITE" id="PS51066">
    <property type="entry name" value="ZF_FPG_2"/>
    <property type="match status" value="1"/>
</dbReference>
<evidence type="ECO:0000256" key="5">
    <source>
        <dbReference type="ARBA" id="ARBA00022771"/>
    </source>
</evidence>
<dbReference type="AlphaFoldDB" id="A0A8I0S9G2"/>
<dbReference type="InterPro" id="IPR015886">
    <property type="entry name" value="H2TH_FPG"/>
</dbReference>
<dbReference type="PANTHER" id="PTHR42697">
    <property type="entry name" value="ENDONUCLEASE 8"/>
    <property type="match status" value="1"/>
</dbReference>
<keyword evidence="6" id="KW-0378">Hydrolase</keyword>
<dbReference type="EMBL" id="JADKRP010000001">
    <property type="protein sequence ID" value="MBF4631371.1"/>
    <property type="molecule type" value="Genomic_DNA"/>
</dbReference>
<evidence type="ECO:0000313" key="17">
    <source>
        <dbReference type="Proteomes" id="UP000634579"/>
    </source>
</evidence>
<name>A0A8I0S9G2_9MICO</name>
<evidence type="ECO:0000256" key="4">
    <source>
        <dbReference type="ARBA" id="ARBA00022763"/>
    </source>
</evidence>
<dbReference type="InterPro" id="IPR000214">
    <property type="entry name" value="Znf_DNA_glyclase/AP_lyase"/>
</dbReference>
<evidence type="ECO:0000256" key="3">
    <source>
        <dbReference type="ARBA" id="ARBA00022723"/>
    </source>
</evidence>
<keyword evidence="17" id="KW-1185">Reference proteome</keyword>
<keyword evidence="11" id="KW-0511">Multifunctional enzyme</keyword>
<dbReference type="CDD" id="cd08971">
    <property type="entry name" value="AcNei2_N"/>
    <property type="match status" value="1"/>
</dbReference>
<evidence type="ECO:0000256" key="7">
    <source>
        <dbReference type="ARBA" id="ARBA00022833"/>
    </source>
</evidence>
<dbReference type="EC" id="4.2.99.18" evidence="2"/>
<sequence length="277" mass="30273">MPEGDSVFVLAARLRAQVGGALIADGELRSGARAGARLGGRRIIAFDTHGKHLLMRLDDATTLHTHLRMQGSWTVTGPGKRVPQRIHHQVRVRLRLDDDRTLWGIDLPVVELIPTRDERAAIGHLGPDPLRDDWDPALAVSRLAARPDDAIRAALLDQRPMAGLGNLWVNEVGFLRGVHPATRVGDVDLPPLVDLAARSLRRSATVPAAYQITTGDPRRGRTHWVVGRAGRPCLRCGTTVLGVDDPGSTSERGRRAWWCPSCQPDQSKKSESISTVE</sequence>
<feature type="domain" description="FPG-type" evidence="14">
    <location>
        <begin position="224"/>
        <end position="264"/>
    </location>
</feature>